<organism evidence="2 3">
    <name type="scientific">Nitrosomonas ureae</name>
    <dbReference type="NCBI Taxonomy" id="44577"/>
    <lineage>
        <taxon>Bacteria</taxon>
        <taxon>Pseudomonadati</taxon>
        <taxon>Pseudomonadota</taxon>
        <taxon>Betaproteobacteria</taxon>
        <taxon>Nitrosomonadales</taxon>
        <taxon>Nitrosomonadaceae</taxon>
        <taxon>Nitrosomonas</taxon>
    </lineage>
</organism>
<gene>
    <name evidence="2" type="ORF">SAMN05216334_10445</name>
</gene>
<reference evidence="2 3" key="1">
    <citation type="submission" date="2016-10" db="EMBL/GenBank/DDBJ databases">
        <authorList>
            <person name="de Groot N.N."/>
        </authorList>
    </citation>
    <scope>NUCLEOTIDE SEQUENCE [LARGE SCALE GENOMIC DNA]</scope>
    <source>
        <strain evidence="2 3">Nm13</strain>
    </source>
</reference>
<protein>
    <recommendedName>
        <fullName evidence="4">Histone H1</fullName>
    </recommendedName>
</protein>
<dbReference type="AlphaFoldDB" id="A0A1H5T7W1"/>
<dbReference type="EMBL" id="FNUX01000004">
    <property type="protein sequence ID" value="SEF58905.1"/>
    <property type="molecule type" value="Genomic_DNA"/>
</dbReference>
<evidence type="ECO:0008006" key="4">
    <source>
        <dbReference type="Google" id="ProtNLM"/>
    </source>
</evidence>
<evidence type="ECO:0000256" key="1">
    <source>
        <dbReference type="SAM" id="MobiDB-lite"/>
    </source>
</evidence>
<feature type="region of interest" description="Disordered" evidence="1">
    <location>
        <begin position="34"/>
        <end position="82"/>
    </location>
</feature>
<dbReference type="Proteomes" id="UP000236753">
    <property type="component" value="Unassembled WGS sequence"/>
</dbReference>
<dbReference type="RefSeq" id="WP_103965715.1">
    <property type="nucleotide sequence ID" value="NZ_FNUX01000004.1"/>
</dbReference>
<sequence>MSKRPKNLDLNQLAKCIVDEAIGEIEPEPEIDENKKAAIESGRLGGLKGGKARAGKLTPEERSDIAKNAANSRWGDHNTEKD</sequence>
<name>A0A1H5T7W1_9PROT</name>
<proteinExistence type="predicted"/>
<accession>A0A1H5T7W1</accession>
<evidence type="ECO:0000313" key="3">
    <source>
        <dbReference type="Proteomes" id="UP000236753"/>
    </source>
</evidence>
<evidence type="ECO:0000313" key="2">
    <source>
        <dbReference type="EMBL" id="SEF58905.1"/>
    </source>
</evidence>